<name>A0A6J4U0K9_9BACT</name>
<protein>
    <submittedName>
        <fullName evidence="1">Uncharacterized protein</fullName>
    </submittedName>
</protein>
<evidence type="ECO:0000313" key="1">
    <source>
        <dbReference type="EMBL" id="CAA9535128.1"/>
    </source>
</evidence>
<gene>
    <name evidence="1" type="ORF">AVDCRST_MAG73-1313</name>
</gene>
<proteinExistence type="predicted"/>
<reference evidence="1" key="1">
    <citation type="submission" date="2020-02" db="EMBL/GenBank/DDBJ databases">
        <authorList>
            <person name="Meier V. D."/>
        </authorList>
    </citation>
    <scope>NUCLEOTIDE SEQUENCE</scope>
    <source>
        <strain evidence="1">AVDCRST_MAG73</strain>
    </source>
</reference>
<sequence length="61" mass="6057">MRPGAVGSPDLWILRHGAGPIGPDAADPWICRGEVAAALLRAVDGLLGVPDGSAAGRVAAD</sequence>
<dbReference type="EMBL" id="CADCWE010000083">
    <property type="protein sequence ID" value="CAA9535128.1"/>
    <property type="molecule type" value="Genomic_DNA"/>
</dbReference>
<organism evidence="1">
    <name type="scientific">uncultured Thermomicrobiales bacterium</name>
    <dbReference type="NCBI Taxonomy" id="1645740"/>
    <lineage>
        <taxon>Bacteria</taxon>
        <taxon>Pseudomonadati</taxon>
        <taxon>Thermomicrobiota</taxon>
        <taxon>Thermomicrobia</taxon>
        <taxon>Thermomicrobiales</taxon>
        <taxon>environmental samples</taxon>
    </lineage>
</organism>
<accession>A0A6J4U0K9</accession>
<dbReference type="AlphaFoldDB" id="A0A6J4U0K9"/>